<name>A0A0V1FI49_TRIPS</name>
<dbReference type="Proteomes" id="UP000054995">
    <property type="component" value="Unassembled WGS sequence"/>
</dbReference>
<evidence type="ECO:0000313" key="2">
    <source>
        <dbReference type="Proteomes" id="UP000054995"/>
    </source>
</evidence>
<organism evidence="1 2">
    <name type="scientific">Trichinella pseudospiralis</name>
    <name type="common">Parasitic roundworm</name>
    <dbReference type="NCBI Taxonomy" id="6337"/>
    <lineage>
        <taxon>Eukaryota</taxon>
        <taxon>Metazoa</taxon>
        <taxon>Ecdysozoa</taxon>
        <taxon>Nematoda</taxon>
        <taxon>Enoplea</taxon>
        <taxon>Dorylaimia</taxon>
        <taxon>Trichinellida</taxon>
        <taxon>Trichinellidae</taxon>
        <taxon>Trichinella</taxon>
    </lineage>
</organism>
<reference evidence="1 2" key="1">
    <citation type="submission" date="2015-01" db="EMBL/GenBank/DDBJ databases">
        <title>Evolution of Trichinella species and genotypes.</title>
        <authorList>
            <person name="Korhonen P.K."/>
            <person name="Edoardo P."/>
            <person name="Giuseppe L.R."/>
            <person name="Gasser R.B."/>
        </authorList>
    </citation>
    <scope>NUCLEOTIDE SEQUENCE [LARGE SCALE GENOMIC DNA]</scope>
    <source>
        <strain evidence="1">ISS470</strain>
    </source>
</reference>
<sequence>MALNSGYEPFTVAENFQLDVLRMKIRKNKNTDDTIQKSMDSTKQIKRIQEAWLGMLRIPNFN</sequence>
<protein>
    <submittedName>
        <fullName evidence="1">Uncharacterized protein</fullName>
    </submittedName>
</protein>
<gene>
    <name evidence="1" type="ORF">T4D_12405</name>
</gene>
<dbReference type="AlphaFoldDB" id="A0A0V1FI49"/>
<keyword evidence="2" id="KW-1185">Reference proteome</keyword>
<comment type="caution">
    <text evidence="1">The sequence shown here is derived from an EMBL/GenBank/DDBJ whole genome shotgun (WGS) entry which is preliminary data.</text>
</comment>
<evidence type="ECO:0000313" key="1">
    <source>
        <dbReference type="EMBL" id="KRY85646.1"/>
    </source>
</evidence>
<accession>A0A0V1FI49</accession>
<dbReference type="EMBL" id="JYDT01000086">
    <property type="protein sequence ID" value="KRY85646.1"/>
    <property type="molecule type" value="Genomic_DNA"/>
</dbReference>
<proteinExistence type="predicted"/>